<protein>
    <recommendedName>
        <fullName evidence="3">CARDB domain-containing protein</fullName>
    </recommendedName>
</protein>
<name>A0A2T1C5R7_9CYAN</name>
<evidence type="ECO:0000313" key="1">
    <source>
        <dbReference type="EMBL" id="PSB03473.1"/>
    </source>
</evidence>
<evidence type="ECO:0000313" key="2">
    <source>
        <dbReference type="Proteomes" id="UP000238762"/>
    </source>
</evidence>
<dbReference type="RefSeq" id="WP_106288173.1">
    <property type="nucleotide sequence ID" value="NZ_CAWNTC010000254.1"/>
</dbReference>
<organism evidence="1 2">
    <name type="scientific">Merismopedia glauca CCAP 1448/3</name>
    <dbReference type="NCBI Taxonomy" id="1296344"/>
    <lineage>
        <taxon>Bacteria</taxon>
        <taxon>Bacillati</taxon>
        <taxon>Cyanobacteriota</taxon>
        <taxon>Cyanophyceae</taxon>
        <taxon>Synechococcales</taxon>
        <taxon>Merismopediaceae</taxon>
        <taxon>Merismopedia</taxon>
    </lineage>
</organism>
<dbReference type="Proteomes" id="UP000238762">
    <property type="component" value="Unassembled WGS sequence"/>
</dbReference>
<gene>
    <name evidence="1" type="ORF">C7B64_08270</name>
</gene>
<evidence type="ECO:0008006" key="3">
    <source>
        <dbReference type="Google" id="ProtNLM"/>
    </source>
</evidence>
<comment type="caution">
    <text evidence="1">The sequence shown here is derived from an EMBL/GenBank/DDBJ whole genome shotgun (WGS) entry which is preliminary data.</text>
</comment>
<dbReference type="EMBL" id="PVWJ01000031">
    <property type="protein sequence ID" value="PSB03473.1"/>
    <property type="molecule type" value="Genomic_DNA"/>
</dbReference>
<reference evidence="1 2" key="2">
    <citation type="submission" date="2018-03" db="EMBL/GenBank/DDBJ databases">
        <title>The ancient ancestry and fast evolution of plastids.</title>
        <authorList>
            <person name="Moore K.R."/>
            <person name="Magnabosco C."/>
            <person name="Momper L."/>
            <person name="Gold D.A."/>
            <person name="Bosak T."/>
            <person name="Fournier G.P."/>
        </authorList>
    </citation>
    <scope>NUCLEOTIDE SEQUENCE [LARGE SCALE GENOMIC DNA]</scope>
    <source>
        <strain evidence="1 2">CCAP 1448/3</strain>
    </source>
</reference>
<accession>A0A2T1C5R7</accession>
<dbReference type="AlphaFoldDB" id="A0A2T1C5R7"/>
<reference evidence="1 2" key="1">
    <citation type="submission" date="2018-02" db="EMBL/GenBank/DDBJ databases">
        <authorList>
            <person name="Cohen D.B."/>
            <person name="Kent A.D."/>
        </authorList>
    </citation>
    <scope>NUCLEOTIDE SEQUENCE [LARGE SCALE GENOMIC DNA]</scope>
    <source>
        <strain evidence="1 2">CCAP 1448/3</strain>
    </source>
</reference>
<keyword evidence="2" id="KW-1185">Reference proteome</keyword>
<proteinExistence type="predicted"/>
<sequence>MPQITRPDPNLPDIVPVFKRFKGSSSGAGFGSNPDDRGVSLQISFKNCQATTSSVFVSVNDGPETQVVNNLLGLCDVADGSGFLYGFGIPKSATKVKIRVIADSKKEVAERNEFNNQLIIEKTIPAFPGAFDFTN</sequence>